<proteinExistence type="predicted"/>
<gene>
    <name evidence="1" type="primary">RUFY2</name>
</gene>
<organism evidence="1">
    <name type="scientific">Homo sapiens</name>
    <name type="common">Human</name>
    <dbReference type="NCBI Taxonomy" id="9606"/>
    <lineage>
        <taxon>Eukaryota</taxon>
        <taxon>Metazoa</taxon>
        <taxon>Chordata</taxon>
        <taxon>Craniata</taxon>
        <taxon>Vertebrata</taxon>
        <taxon>Euteleostomi</taxon>
        <taxon>Mammalia</taxon>
        <taxon>Eutheria</taxon>
        <taxon>Euarchontoglires</taxon>
        <taxon>Primates</taxon>
        <taxon>Haplorrhini</taxon>
        <taxon>Catarrhini</taxon>
        <taxon>Hominidae</taxon>
        <taxon>Homo</taxon>
    </lineage>
</organism>
<protein>
    <submittedName>
        <fullName evidence="1">Alternative protein RUFY2</fullName>
    </submittedName>
</protein>
<dbReference type="OrthoDB" id="79871at2759"/>
<name>L8EAY6_HUMAN</name>
<accession>L8EAY6</accession>
<reference evidence="1" key="1">
    <citation type="journal article" date="2013" name="PLoS ONE">
        <title>Direct detection of alternative open reading frames translation products in human significantly expands the proteome.</title>
        <authorList>
            <person name="Vanderperre B."/>
            <person name="Lucier J.-F."/>
            <person name="Motard J."/>
            <person name="Tremblay G."/>
            <person name="Vanderperre S."/>
            <person name="Wisztorski M."/>
            <person name="Salzet M."/>
            <person name="Boisvert F.-M."/>
            <person name="Roucou X."/>
        </authorList>
    </citation>
    <scope>NUCLEOTIDE SEQUENCE</scope>
</reference>
<dbReference type="ChiTaRS" id="RUFY2">
    <property type="organism name" value="human"/>
</dbReference>
<sequence>MKLPTMNVMMLYTKVTRQLSLSGFRSVFGTSLSSTYSAHGNYKLYISFPIVFQNVFSTEHA</sequence>
<dbReference type="AlphaFoldDB" id="L8EAY6"/>
<dbReference type="EMBL" id="HF584081">
    <property type="protein sequence ID" value="CCQ43578.1"/>
    <property type="molecule type" value="Genomic_DNA"/>
</dbReference>
<evidence type="ECO:0000313" key="1">
    <source>
        <dbReference type="EMBL" id="CCQ43578.1"/>
    </source>
</evidence>